<organism evidence="2">
    <name type="scientific">viral metagenome</name>
    <dbReference type="NCBI Taxonomy" id="1070528"/>
    <lineage>
        <taxon>unclassified sequences</taxon>
        <taxon>metagenomes</taxon>
        <taxon>organismal metagenomes</taxon>
    </lineage>
</organism>
<evidence type="ECO:0000313" key="2">
    <source>
        <dbReference type="EMBL" id="QJA96665.1"/>
    </source>
</evidence>
<accession>A0A6M3LVK8</accession>
<protein>
    <submittedName>
        <fullName evidence="2">Uncharacterized protein</fullName>
    </submittedName>
</protein>
<evidence type="ECO:0000313" key="1">
    <source>
        <dbReference type="EMBL" id="QJA68835.1"/>
    </source>
</evidence>
<reference evidence="2" key="1">
    <citation type="submission" date="2020-03" db="EMBL/GenBank/DDBJ databases">
        <title>The deep terrestrial virosphere.</title>
        <authorList>
            <person name="Holmfeldt K."/>
            <person name="Nilsson E."/>
            <person name="Simone D."/>
            <person name="Lopez-Fernandez M."/>
            <person name="Wu X."/>
            <person name="de Brujin I."/>
            <person name="Lundin D."/>
            <person name="Andersson A."/>
            <person name="Bertilsson S."/>
            <person name="Dopson M."/>
        </authorList>
    </citation>
    <scope>NUCLEOTIDE SEQUENCE</scope>
    <source>
        <strain evidence="1">MM415A05657</strain>
        <strain evidence="2">MM415B07701</strain>
    </source>
</reference>
<dbReference type="EMBL" id="MT141653">
    <property type="protein sequence ID" value="QJA68835.1"/>
    <property type="molecule type" value="Genomic_DNA"/>
</dbReference>
<name>A0A6M3LVK8_9ZZZZ</name>
<gene>
    <name evidence="1" type="ORF">MM415A05657_0010</name>
    <name evidence="2" type="ORF">MM415B07701_0006</name>
</gene>
<proteinExistence type="predicted"/>
<sequence length="112" mass="13235">MIPAIIISLAFIWLGYETDWLRVRLLVGSFIDLDIDLDYDGSDSDYLADYESQLQESISNAEYQSWLDEYHAPKYRYGTIAENQIDRRDRWMAKEEGLQARRNGEMLYQRGI</sequence>
<dbReference type="AlphaFoldDB" id="A0A6M3LVK8"/>
<dbReference type="EMBL" id="MT143422">
    <property type="protein sequence ID" value="QJA96665.1"/>
    <property type="molecule type" value="Genomic_DNA"/>
</dbReference>